<dbReference type="GO" id="GO:0046872">
    <property type="term" value="F:metal ion binding"/>
    <property type="evidence" value="ECO:0007669"/>
    <property type="project" value="UniProtKB-KW"/>
</dbReference>
<comment type="subcellular location">
    <subcellularLocation>
        <location evidence="1 9">Secreted</location>
    </subcellularLocation>
</comment>
<evidence type="ECO:0000313" key="13">
    <source>
        <dbReference type="RefSeq" id="XP_018541719.1"/>
    </source>
</evidence>
<dbReference type="FunFam" id="2.60.120.200:FF:000070">
    <property type="entry name" value="Serum amyloid P-component"/>
    <property type="match status" value="1"/>
</dbReference>
<dbReference type="PANTHER" id="PTHR45869:SF7">
    <property type="entry name" value="C-REACTIVE PROTEIN"/>
    <property type="match status" value="1"/>
</dbReference>
<dbReference type="InParanoid" id="A0A4W6E1N1"/>
<organism evidence="11 12">
    <name type="scientific">Lates calcarifer</name>
    <name type="common">Barramundi</name>
    <name type="synonym">Holocentrus calcarifer</name>
    <dbReference type="NCBI Taxonomy" id="8187"/>
    <lineage>
        <taxon>Eukaryota</taxon>
        <taxon>Metazoa</taxon>
        <taxon>Chordata</taxon>
        <taxon>Craniata</taxon>
        <taxon>Vertebrata</taxon>
        <taxon>Euteleostomi</taxon>
        <taxon>Actinopterygii</taxon>
        <taxon>Neopterygii</taxon>
        <taxon>Teleostei</taxon>
        <taxon>Neoteleostei</taxon>
        <taxon>Acanthomorphata</taxon>
        <taxon>Carangaria</taxon>
        <taxon>Carangaria incertae sedis</taxon>
        <taxon>Centropomidae</taxon>
        <taxon>Lates</taxon>
    </lineage>
</organism>
<protein>
    <recommendedName>
        <fullName evidence="9">Pentraxin family member</fullName>
    </recommendedName>
</protein>
<keyword evidence="2" id="KW-0964">Secreted</keyword>
<dbReference type="STRING" id="8187.ENSLCAP00010031914"/>
<gene>
    <name evidence="11 13" type="primary">LOC108889630</name>
</gene>
<dbReference type="Gene3D" id="2.60.120.200">
    <property type="match status" value="1"/>
</dbReference>
<reference evidence="11" key="3">
    <citation type="submission" date="2025-05" db="UniProtKB">
        <authorList>
            <consortium name="Ensembl"/>
        </authorList>
    </citation>
    <scope>IDENTIFICATION</scope>
</reference>
<evidence type="ECO:0000256" key="9">
    <source>
        <dbReference type="RuleBase" id="RU362112"/>
    </source>
</evidence>
<accession>A0A4W6E1N1</accession>
<dbReference type="OrthoDB" id="547680at2759"/>
<comment type="similarity">
    <text evidence="7 9">Belongs to the pentraxin family.</text>
</comment>
<evidence type="ECO:0000256" key="8">
    <source>
        <dbReference type="PROSITE-ProRule" id="PRU01172"/>
    </source>
</evidence>
<keyword evidence="3 9" id="KW-0479">Metal-binding</keyword>
<dbReference type="GO" id="GO:0005576">
    <property type="term" value="C:extracellular region"/>
    <property type="evidence" value="ECO:0007669"/>
    <property type="project" value="UniProtKB-SubCell"/>
</dbReference>
<dbReference type="SUPFAM" id="SSF49899">
    <property type="entry name" value="Concanavalin A-like lectins/glucanases"/>
    <property type="match status" value="1"/>
</dbReference>
<keyword evidence="12" id="KW-1185">Reference proteome</keyword>
<reference evidence="13" key="2">
    <citation type="submission" date="2025-04" db="UniProtKB">
        <authorList>
            <consortium name="RefSeq"/>
        </authorList>
    </citation>
    <scope>IDENTIFICATION</scope>
    <source>
        <tissue evidence="13">Brain</tissue>
    </source>
</reference>
<evidence type="ECO:0000313" key="12">
    <source>
        <dbReference type="Proteomes" id="UP000314980"/>
    </source>
</evidence>
<feature type="domain" description="Pentraxin (PTX)" evidence="10">
    <location>
        <begin position="22"/>
        <end position="224"/>
    </location>
</feature>
<dbReference type="RefSeq" id="XP_018541719.1">
    <property type="nucleotide sequence ID" value="XM_018686203.2"/>
</dbReference>
<evidence type="ECO:0000313" key="11">
    <source>
        <dbReference type="Ensembl" id="ENSLCAP00010031914.1"/>
    </source>
</evidence>
<comment type="subunit">
    <text evidence="9">Homopentamer. Pentaxin (or pentraxin) have a discoid arrangement of 5 non-covalently bound subunits.</text>
</comment>
<dbReference type="InterPro" id="IPR001759">
    <property type="entry name" value="PTX_dom"/>
</dbReference>
<dbReference type="SMART" id="SM00159">
    <property type="entry name" value="PTX"/>
    <property type="match status" value="1"/>
</dbReference>
<evidence type="ECO:0000256" key="2">
    <source>
        <dbReference type="ARBA" id="ARBA00022525"/>
    </source>
</evidence>
<evidence type="ECO:0000256" key="7">
    <source>
        <dbReference type="ARBA" id="ARBA00038102"/>
    </source>
</evidence>
<dbReference type="GeneID" id="108889630"/>
<evidence type="ECO:0000256" key="3">
    <source>
        <dbReference type="ARBA" id="ARBA00022723"/>
    </source>
</evidence>
<name>A0A4W6E1N1_LATCA</name>
<dbReference type="Ensembl" id="ENSLCAT00010032640.1">
    <property type="protein sequence ID" value="ENSLCAP00010031914.1"/>
    <property type="gene ID" value="ENSLCAG00010015004.1"/>
</dbReference>
<proteinExistence type="inferred from homology"/>
<evidence type="ECO:0000256" key="1">
    <source>
        <dbReference type="ARBA" id="ARBA00004613"/>
    </source>
</evidence>
<dbReference type="InterPro" id="IPR051005">
    <property type="entry name" value="Pentraxin_domain"/>
</dbReference>
<reference evidence="12" key="1">
    <citation type="submission" date="2015-09" db="EMBL/GenBank/DDBJ databases">
        <authorList>
            <person name="Sai Rama Sridatta P."/>
        </authorList>
    </citation>
    <scope>NUCLEOTIDE SEQUENCE [LARGE SCALE GENOMIC DNA]</scope>
</reference>
<dbReference type="PRINTS" id="PR00895">
    <property type="entry name" value="PENTAXIN"/>
</dbReference>
<evidence type="ECO:0000256" key="5">
    <source>
        <dbReference type="ARBA" id="ARBA00022837"/>
    </source>
</evidence>
<dbReference type="Proteomes" id="UP000694890">
    <property type="component" value="Linkage group LG15"/>
</dbReference>
<dbReference type="AlphaFoldDB" id="A0A4W6E1N1"/>
<keyword evidence="5 9" id="KW-0106">Calcium</keyword>
<evidence type="ECO:0000259" key="10">
    <source>
        <dbReference type="PROSITE" id="PS51828"/>
    </source>
</evidence>
<feature type="signal peptide" evidence="9">
    <location>
        <begin position="1"/>
        <end position="16"/>
    </location>
</feature>
<evidence type="ECO:0000256" key="4">
    <source>
        <dbReference type="ARBA" id="ARBA00022729"/>
    </source>
</evidence>
<dbReference type="Proteomes" id="UP000314980">
    <property type="component" value="Unassembled WGS sequence"/>
</dbReference>
<keyword evidence="6" id="KW-1015">Disulfide bond</keyword>
<comment type="caution">
    <text evidence="8">Lacks conserved residue(s) required for the propagation of feature annotation.</text>
</comment>
<comment type="cofactor">
    <cofactor evidence="9">
        <name>Ca(2+)</name>
        <dbReference type="ChEBI" id="CHEBI:29108"/>
    </cofactor>
    <text evidence="9">Binds 2 calcium ions per subunit.</text>
</comment>
<dbReference type="PANTHER" id="PTHR45869">
    <property type="entry name" value="C-REACTIVE PROTEIN-RELATED"/>
    <property type="match status" value="1"/>
</dbReference>
<feature type="chain" id="PRO_5044516658" description="Pentraxin family member" evidence="9">
    <location>
        <begin position="17"/>
        <end position="224"/>
    </location>
</feature>
<dbReference type="Pfam" id="PF00354">
    <property type="entry name" value="Pentaxin"/>
    <property type="match status" value="1"/>
</dbReference>
<dbReference type="GeneTree" id="ENSGT01100000263515"/>
<evidence type="ECO:0000256" key="6">
    <source>
        <dbReference type="ARBA" id="ARBA00023157"/>
    </source>
</evidence>
<dbReference type="KEGG" id="lcf:108889630"/>
<dbReference type="InterPro" id="IPR013320">
    <property type="entry name" value="ConA-like_dom_sf"/>
</dbReference>
<keyword evidence="4 9" id="KW-0732">Signal</keyword>
<sequence length="224" mass="25237">MEKLLLLIAVIATCSAEPEDLSGKVFVFPKESNRDHVKLLTSRTSFNSVTVCLRFLTDLKRNYGLFSLSTPSHNNDFVLFKINSEDVIRMHARDGGTDFLSLSFPTNTWHSMCATWQSENGLAQLWVDGKPTIKRFIKDGQPITGAPSTILGQEQDAYGGGFDANQCFIGMITKLHMWDRVLSASELKNYMNDKHFTPGNVFDWTSLDYEITGQVLVEEDPELM</sequence>
<dbReference type="PROSITE" id="PS51828">
    <property type="entry name" value="PTX_2"/>
    <property type="match status" value="1"/>
</dbReference>